<protein>
    <recommendedName>
        <fullName evidence="7">Bilirubin oxidase</fullName>
    </recommendedName>
</protein>
<dbReference type="OrthoDB" id="262547at2759"/>
<feature type="compositionally biased region" description="Pro residues" evidence="2">
    <location>
        <begin position="145"/>
        <end position="157"/>
    </location>
</feature>
<proteinExistence type="inferred from homology"/>
<dbReference type="EMBL" id="DF237330">
    <property type="protein sequence ID" value="GAQ87837.1"/>
    <property type="molecule type" value="Genomic_DNA"/>
</dbReference>
<name>A0A1Y1IGJ5_KLENI</name>
<dbReference type="STRING" id="105231.A0A1Y1IGJ5"/>
<dbReference type="GO" id="GO:0016491">
    <property type="term" value="F:oxidoreductase activity"/>
    <property type="evidence" value="ECO:0007669"/>
    <property type="project" value="InterPro"/>
</dbReference>
<dbReference type="Gene3D" id="2.60.40.420">
    <property type="entry name" value="Cupredoxins - blue copper proteins"/>
    <property type="match status" value="3"/>
</dbReference>
<dbReference type="GO" id="GO:0005507">
    <property type="term" value="F:copper ion binding"/>
    <property type="evidence" value="ECO:0007669"/>
    <property type="project" value="InterPro"/>
</dbReference>
<reference evidence="5 6" key="1">
    <citation type="journal article" date="2014" name="Nat. Commun.">
        <title>Klebsormidium flaccidum genome reveals primary factors for plant terrestrial adaptation.</title>
        <authorList>
            <person name="Hori K."/>
            <person name="Maruyama F."/>
            <person name="Fujisawa T."/>
            <person name="Togashi T."/>
            <person name="Yamamoto N."/>
            <person name="Seo M."/>
            <person name="Sato S."/>
            <person name="Yamada T."/>
            <person name="Mori H."/>
            <person name="Tajima N."/>
            <person name="Moriyama T."/>
            <person name="Ikeuchi M."/>
            <person name="Watanabe M."/>
            <person name="Wada H."/>
            <person name="Kobayashi K."/>
            <person name="Saito M."/>
            <person name="Masuda T."/>
            <person name="Sasaki-Sekimoto Y."/>
            <person name="Mashiguchi K."/>
            <person name="Awai K."/>
            <person name="Shimojima M."/>
            <person name="Masuda S."/>
            <person name="Iwai M."/>
            <person name="Nobusawa T."/>
            <person name="Narise T."/>
            <person name="Kondo S."/>
            <person name="Saito H."/>
            <person name="Sato R."/>
            <person name="Murakawa M."/>
            <person name="Ihara Y."/>
            <person name="Oshima-Yamada Y."/>
            <person name="Ohtaka K."/>
            <person name="Satoh M."/>
            <person name="Sonobe K."/>
            <person name="Ishii M."/>
            <person name="Ohtani R."/>
            <person name="Kanamori-Sato M."/>
            <person name="Honoki R."/>
            <person name="Miyazaki D."/>
            <person name="Mochizuki H."/>
            <person name="Umetsu J."/>
            <person name="Higashi K."/>
            <person name="Shibata D."/>
            <person name="Kamiya Y."/>
            <person name="Sato N."/>
            <person name="Nakamura Y."/>
            <person name="Tabata S."/>
            <person name="Ida S."/>
            <person name="Kurokawa K."/>
            <person name="Ohta H."/>
        </authorList>
    </citation>
    <scope>NUCLEOTIDE SEQUENCE [LARGE SCALE GENOMIC DNA]</scope>
    <source>
        <strain evidence="5 6">NIES-2285</strain>
    </source>
</reference>
<evidence type="ECO:0000256" key="1">
    <source>
        <dbReference type="ARBA" id="ARBA00010609"/>
    </source>
</evidence>
<dbReference type="PANTHER" id="PTHR48267">
    <property type="entry name" value="CUPREDOXIN SUPERFAMILY PROTEIN"/>
    <property type="match status" value="1"/>
</dbReference>
<evidence type="ECO:0000313" key="6">
    <source>
        <dbReference type="Proteomes" id="UP000054558"/>
    </source>
</evidence>
<dbReference type="AlphaFoldDB" id="A0A1Y1IGJ5"/>
<dbReference type="PANTHER" id="PTHR48267:SF1">
    <property type="entry name" value="BILIRUBIN OXIDASE"/>
    <property type="match status" value="1"/>
</dbReference>
<feature type="region of interest" description="Disordered" evidence="2">
    <location>
        <begin position="75"/>
        <end position="164"/>
    </location>
</feature>
<dbReference type="Proteomes" id="UP000054558">
    <property type="component" value="Unassembled WGS sequence"/>
</dbReference>
<dbReference type="InterPro" id="IPR011706">
    <property type="entry name" value="Cu-oxidase_C"/>
</dbReference>
<dbReference type="SUPFAM" id="SSF49503">
    <property type="entry name" value="Cupredoxins"/>
    <property type="match status" value="3"/>
</dbReference>
<feature type="compositionally biased region" description="Pro residues" evidence="2">
    <location>
        <begin position="105"/>
        <end position="122"/>
    </location>
</feature>
<dbReference type="InterPro" id="IPR008972">
    <property type="entry name" value="Cupredoxin"/>
</dbReference>
<evidence type="ECO:0000259" key="3">
    <source>
        <dbReference type="Pfam" id="PF07731"/>
    </source>
</evidence>
<dbReference type="InterPro" id="IPR011707">
    <property type="entry name" value="Cu-oxidase-like_N"/>
</dbReference>
<evidence type="ECO:0000313" key="5">
    <source>
        <dbReference type="EMBL" id="GAQ87837.1"/>
    </source>
</evidence>
<sequence length="750" mass="80517">MDSAPSKKTRKLRFENFPSSQSWYLLTFIQVLFIFQLSCADKASAAPLPHFPVGRRALMAESESSAVARRLAATAPFPPPARAPPPPSPTVTSPTPTVTSRSMSPSPPPATSPPKLPVPAMAPAPSSSPTTPPLAKPVSNLPAPALAPAPSSTPSPTPTASLVSSAQGVLPNLFSLSRKKESGPAPGDLACVSQGVKSLCPFVDPLPRPATVAAQGSIKIGIYEITQQMHRDLPETPLFAYGLSQAAATVPGPTLEAKWGSPVQITWENQIGAAKHPLPVDDTIMRAKPVSGVPTVVHLHGGEVSSLYDGHPDAWFTKGGEKGAAYTTNVYTYGNRQDPATLWYHDHTLGFTRLNVQMGLAGFYILRNPSVDNQFKLPRRGFEIPLVIKDFSFRSDGSVDYPGGGSGSHPVWEPEFFGDAITVNGIAWPYLEVLPRKYRFRLLNACNARFLDVGFSAPDVTFKQIGTDGGYLSAPVVRARILIAPGERADVIVDFRGQAPGTEIVLTNRAAAPFPDGDAPGDNGQFGGTAELMKFIVRKKVAKSERPRKGLFALTKFEPAADAAAPEDAASDDAQVPGFMQTLPNLRGLAPVVVERWLTLSESEVNGGPDAVRLGILDGEKNVPMGWMDRVTETPRNGATELWHVINFSGDAHPIHVHLVKFRLVSRYAFDDERYGTGQCKFNTADATSSCVQTGTPLPIDDNEAGWKDTVRMYPGHVTTIVLRFTSQSGAGFGFDPTKGPGYVWHCHIL</sequence>
<dbReference type="OMA" id="PINFFGD"/>
<feature type="compositionally biased region" description="Pro residues" evidence="2">
    <location>
        <begin position="76"/>
        <end position="89"/>
    </location>
</feature>
<accession>A0A1Y1IGJ5</accession>
<evidence type="ECO:0000259" key="4">
    <source>
        <dbReference type="Pfam" id="PF07732"/>
    </source>
</evidence>
<evidence type="ECO:0008006" key="7">
    <source>
        <dbReference type="Google" id="ProtNLM"/>
    </source>
</evidence>
<dbReference type="CDD" id="cd13844">
    <property type="entry name" value="CuRO_1_BOD_CotA_like"/>
    <property type="match status" value="1"/>
</dbReference>
<feature type="compositionally biased region" description="Low complexity" evidence="2">
    <location>
        <begin position="90"/>
        <end position="104"/>
    </location>
</feature>
<dbReference type="Pfam" id="PF07731">
    <property type="entry name" value="Cu-oxidase_2"/>
    <property type="match status" value="1"/>
</dbReference>
<gene>
    <name evidence="5" type="ORF">KFL_003810010</name>
</gene>
<evidence type="ECO:0000256" key="2">
    <source>
        <dbReference type="SAM" id="MobiDB-lite"/>
    </source>
</evidence>
<feature type="domain" description="Plastocyanin-like" evidence="4">
    <location>
        <begin position="294"/>
        <end position="369"/>
    </location>
</feature>
<feature type="domain" description="Plastocyanin-like" evidence="3">
    <location>
        <begin position="626"/>
        <end position="750"/>
    </location>
</feature>
<keyword evidence="6" id="KW-1185">Reference proteome</keyword>
<dbReference type="InterPro" id="IPR045087">
    <property type="entry name" value="Cu-oxidase_fam"/>
</dbReference>
<organism evidence="5 6">
    <name type="scientific">Klebsormidium nitens</name>
    <name type="common">Green alga</name>
    <name type="synonym">Ulothrix nitens</name>
    <dbReference type="NCBI Taxonomy" id="105231"/>
    <lineage>
        <taxon>Eukaryota</taxon>
        <taxon>Viridiplantae</taxon>
        <taxon>Streptophyta</taxon>
        <taxon>Klebsormidiophyceae</taxon>
        <taxon>Klebsormidiales</taxon>
        <taxon>Klebsormidiaceae</taxon>
        <taxon>Klebsormidium</taxon>
    </lineage>
</organism>
<comment type="similarity">
    <text evidence="1">Belongs to the multicopper oxidase family.</text>
</comment>
<dbReference type="Pfam" id="PF07732">
    <property type="entry name" value="Cu-oxidase_3"/>
    <property type="match status" value="1"/>
</dbReference>
<dbReference type="CDD" id="cd13868">
    <property type="entry name" value="CuRO_2_CotA_like"/>
    <property type="match status" value="1"/>
</dbReference>